<dbReference type="InterPro" id="IPR001782">
    <property type="entry name" value="Flag_FlgI"/>
</dbReference>
<dbReference type="GO" id="GO:0071973">
    <property type="term" value="P:bacterial-type flagellum-dependent cell motility"/>
    <property type="evidence" value="ECO:0007669"/>
    <property type="project" value="InterPro"/>
</dbReference>
<keyword evidence="8" id="KW-0969">Cilium</keyword>
<evidence type="ECO:0000256" key="5">
    <source>
        <dbReference type="ARBA" id="ARBA00023143"/>
    </source>
</evidence>
<keyword evidence="7" id="KW-0812">Transmembrane</keyword>
<keyword evidence="8" id="KW-0966">Cell projection</keyword>
<comment type="function">
    <text evidence="1 6">Assembles around the rod to form the L-ring and probably protects the motor/basal body from shearing forces during rotation.</text>
</comment>
<dbReference type="EMBL" id="DACWOD010000003">
    <property type="protein sequence ID" value="HAU2395671.1"/>
    <property type="molecule type" value="Genomic_DNA"/>
</dbReference>
<sequence length="394" mass="41513">MVIKDFMGAIIPDLIGNYQDYKRQGIKMRRMLVIRWILAIHLIATQVFAERIKDIATLAGVRVNQLVGYGLVVGLSGTGDKTGTKFTEDSFANMLTQLGINIPPGVRLNSKNIAAVMVTANLSSFMKKGQTMDVNISSIGDSKSLLGGTLLLTPLKGADGRVYAMSQGNVVVSGISASGSDGSSVTVNVPSGGRIPNGATIEADIPNPFYYSNSLTYNLHTPDFTTAKRMSDAINELMGPGTAKAIDAGSVVVTAPKKLSQRVDYVSVLENIEFKPGEAMAKIIINARTGTVVISSNVIVKSAAVSHGNLVVSITETPVISQPNAFASGRTVATQQSQVNIQQKNNRAFILPKGTTLKDIVRGINAVGATPADVISILEALQQAGALSATLIVI</sequence>
<comment type="subcellular location">
    <subcellularLocation>
        <location evidence="2 6">Bacterial flagellum basal body</location>
    </subcellularLocation>
</comment>
<keyword evidence="7" id="KW-1133">Transmembrane helix</keyword>
<dbReference type="PANTHER" id="PTHR30381">
    <property type="entry name" value="FLAGELLAR P-RING PERIPLASMIC PROTEIN FLGI"/>
    <property type="match status" value="1"/>
</dbReference>
<keyword evidence="8" id="KW-0282">Flagellum</keyword>
<dbReference type="GO" id="GO:0030288">
    <property type="term" value="C:outer membrane-bounded periplasmic space"/>
    <property type="evidence" value="ECO:0007669"/>
    <property type="project" value="InterPro"/>
</dbReference>
<dbReference type="NCBIfam" id="NF003676">
    <property type="entry name" value="PRK05303.1"/>
    <property type="match status" value="1"/>
</dbReference>
<dbReference type="Pfam" id="PF02119">
    <property type="entry name" value="FlgI"/>
    <property type="match status" value="1"/>
</dbReference>
<evidence type="ECO:0000256" key="1">
    <source>
        <dbReference type="ARBA" id="ARBA00002591"/>
    </source>
</evidence>
<dbReference type="AlphaFoldDB" id="A0A4T1G6L1"/>
<reference evidence="8" key="2">
    <citation type="submission" date="2019-09" db="EMBL/GenBank/DDBJ databases">
        <authorList>
            <consortium name="NCBI Pathogen Detection Project"/>
        </authorList>
    </citation>
    <scope>NUCLEOTIDE SEQUENCE</scope>
    <source>
        <strain evidence="8">CL18-200174</strain>
    </source>
</reference>
<reference evidence="8" key="1">
    <citation type="journal article" date="2018" name="Genome Biol.">
        <title>SKESA: strategic k-mer extension for scrupulous assemblies.</title>
        <authorList>
            <person name="Souvorov A."/>
            <person name="Agarwala R."/>
            <person name="Lipman D.J."/>
        </authorList>
    </citation>
    <scope>NUCLEOTIDE SEQUENCE</scope>
    <source>
        <strain evidence="8">CL18-200174</strain>
    </source>
</reference>
<dbReference type="PANTHER" id="PTHR30381:SF0">
    <property type="entry name" value="FLAGELLAR P-RING PROTEIN"/>
    <property type="match status" value="1"/>
</dbReference>
<comment type="subunit">
    <text evidence="6">The basal body constitutes a major portion of the flagellar organelle and consists of four rings (L,P,S, and M) mounted on a central rod.</text>
</comment>
<keyword evidence="7" id="KW-0472">Membrane</keyword>
<evidence type="ECO:0000256" key="3">
    <source>
        <dbReference type="ARBA" id="ARBA00008994"/>
    </source>
</evidence>
<keyword evidence="5 6" id="KW-0975">Bacterial flagellum</keyword>
<evidence type="ECO:0000256" key="4">
    <source>
        <dbReference type="ARBA" id="ARBA00022729"/>
    </source>
</evidence>
<organism evidence="8 9">
    <name type="scientific">Legionella pneumophila</name>
    <dbReference type="NCBI Taxonomy" id="446"/>
    <lineage>
        <taxon>Bacteria</taxon>
        <taxon>Pseudomonadati</taxon>
        <taxon>Pseudomonadota</taxon>
        <taxon>Gammaproteobacteria</taxon>
        <taxon>Legionellales</taxon>
        <taxon>Legionellaceae</taxon>
        <taxon>Legionella</taxon>
    </lineage>
</organism>
<evidence type="ECO:0000256" key="6">
    <source>
        <dbReference type="HAMAP-Rule" id="MF_00416"/>
    </source>
</evidence>
<dbReference type="HAMAP" id="MF_00416">
    <property type="entry name" value="FlgI"/>
    <property type="match status" value="1"/>
</dbReference>
<evidence type="ECO:0000313" key="9">
    <source>
        <dbReference type="Proteomes" id="UP000863577"/>
    </source>
</evidence>
<evidence type="ECO:0000256" key="7">
    <source>
        <dbReference type="SAM" id="Phobius"/>
    </source>
</evidence>
<keyword evidence="4" id="KW-0732">Signal</keyword>
<feature type="transmembrane region" description="Helical" evidence="7">
    <location>
        <begin position="32"/>
        <end position="49"/>
    </location>
</feature>
<protein>
    <recommendedName>
        <fullName evidence="6">Flagellar P-ring protein</fullName>
    </recommendedName>
    <alternativeName>
        <fullName evidence="6">Basal body P-ring protein</fullName>
    </alternativeName>
</protein>
<comment type="caution">
    <text evidence="8">The sequence shown here is derived from an EMBL/GenBank/DDBJ whole genome shotgun (WGS) entry which is preliminary data.</text>
</comment>
<proteinExistence type="inferred from homology"/>
<evidence type="ECO:0000256" key="2">
    <source>
        <dbReference type="ARBA" id="ARBA00004117"/>
    </source>
</evidence>
<evidence type="ECO:0000313" key="8">
    <source>
        <dbReference type="EMBL" id="HAU2395671.1"/>
    </source>
</evidence>
<dbReference type="Proteomes" id="UP000863577">
    <property type="component" value="Unassembled WGS sequence"/>
</dbReference>
<name>A0A4T1G6L1_LEGPN</name>
<dbReference type="GO" id="GO:0009428">
    <property type="term" value="C:bacterial-type flagellum basal body, distal rod, P ring"/>
    <property type="evidence" value="ECO:0007669"/>
    <property type="project" value="InterPro"/>
</dbReference>
<accession>A0A4T1G6L1</accession>
<dbReference type="PRINTS" id="PR01010">
    <property type="entry name" value="FLGPRINGFLGI"/>
</dbReference>
<dbReference type="GO" id="GO:0005198">
    <property type="term" value="F:structural molecule activity"/>
    <property type="evidence" value="ECO:0007669"/>
    <property type="project" value="InterPro"/>
</dbReference>
<comment type="similarity">
    <text evidence="3 6">Belongs to the FlgI family.</text>
</comment>
<gene>
    <name evidence="6" type="primary">flgI</name>
    <name evidence="8" type="ORF">JBK99_04915</name>
</gene>